<dbReference type="InterPro" id="IPR012337">
    <property type="entry name" value="RNaseH-like_sf"/>
</dbReference>
<dbReference type="Gene3D" id="3.30.420.10">
    <property type="entry name" value="Ribonuclease H-like superfamily/Ribonuclease H"/>
    <property type="match status" value="1"/>
</dbReference>
<dbReference type="Proteomes" id="UP001183809">
    <property type="component" value="Unassembled WGS sequence"/>
</dbReference>
<dbReference type="InterPro" id="IPR036397">
    <property type="entry name" value="RNaseH_sf"/>
</dbReference>
<dbReference type="InterPro" id="IPR009057">
    <property type="entry name" value="Homeodomain-like_sf"/>
</dbReference>
<dbReference type="PANTHER" id="PTHR46889">
    <property type="entry name" value="TRANSPOSASE INSF FOR INSERTION SEQUENCE IS3B-RELATED"/>
    <property type="match status" value="1"/>
</dbReference>
<dbReference type="InterPro" id="IPR048020">
    <property type="entry name" value="Transpos_IS3"/>
</dbReference>
<dbReference type="Pfam" id="PF00665">
    <property type="entry name" value="rve"/>
    <property type="match status" value="1"/>
</dbReference>
<sequence>MILTADTDTDTDTDTGTEGQDPVAGTVFEAARTEALEELTGVVGRVRACWALGVSRATYYRHHRQSPAPARPPRRERRRHPRALAPAEEARVLETLRSEEFVDMAPAEIYAVLLDRGVYLCSESTMYRILRRHGEVRERRRQATHPPRKKPELVAESPNRVWSWDITKLKGPVRGSYYCLYTIIDIYSRYTTGWMLATVENKELAEQFLSSTIAKYQVEYGQLTIHSDRGSPMVAENVAQMMSNLGVTKSHSRPKTSNDNPYSESQYKTLKYRHDFPDRFGCIEDARSWCERFFDWYNLEHRHSGIAMHTPFDVHFHLADQLREMRADVLASVYEKHPERFVRKAPEPPKLPEAAWINKPDEPDEPRPDDQTIPAQR</sequence>
<feature type="region of interest" description="Disordered" evidence="1">
    <location>
        <begin position="1"/>
        <end position="22"/>
    </location>
</feature>
<evidence type="ECO:0000313" key="3">
    <source>
        <dbReference type="EMBL" id="MDT0470024.1"/>
    </source>
</evidence>
<dbReference type="InterPro" id="IPR001584">
    <property type="entry name" value="Integrase_cat-core"/>
</dbReference>
<feature type="compositionally biased region" description="Basic residues" evidence="1">
    <location>
        <begin position="72"/>
        <end position="82"/>
    </location>
</feature>
<feature type="compositionally biased region" description="Basic and acidic residues" evidence="1">
    <location>
        <begin position="359"/>
        <end position="370"/>
    </location>
</feature>
<gene>
    <name evidence="3" type="ORF">RM764_45160</name>
</gene>
<comment type="caution">
    <text evidence="3">The sequence shown here is derived from an EMBL/GenBank/DDBJ whole genome shotgun (WGS) entry which is preliminary data.</text>
</comment>
<protein>
    <submittedName>
        <fullName evidence="3">IS3 family transposase</fullName>
    </submittedName>
</protein>
<dbReference type="InterPro" id="IPR050900">
    <property type="entry name" value="Transposase_IS3/IS150/IS904"/>
</dbReference>
<accession>A0ABU2U9X5</accession>
<evidence type="ECO:0000259" key="2">
    <source>
        <dbReference type="PROSITE" id="PS50994"/>
    </source>
</evidence>
<dbReference type="PROSITE" id="PS50994">
    <property type="entry name" value="INTEGRASE"/>
    <property type="match status" value="1"/>
</dbReference>
<dbReference type="SUPFAM" id="SSF46689">
    <property type="entry name" value="Homeodomain-like"/>
    <property type="match status" value="1"/>
</dbReference>
<proteinExistence type="predicted"/>
<feature type="domain" description="Integrase catalytic" evidence="2">
    <location>
        <begin position="154"/>
        <end position="319"/>
    </location>
</feature>
<evidence type="ECO:0000313" key="4">
    <source>
        <dbReference type="Proteomes" id="UP001183809"/>
    </source>
</evidence>
<feature type="region of interest" description="Disordered" evidence="1">
    <location>
        <begin position="61"/>
        <end position="85"/>
    </location>
</feature>
<feature type="region of interest" description="Disordered" evidence="1">
    <location>
        <begin position="341"/>
        <end position="377"/>
    </location>
</feature>
<dbReference type="PANTHER" id="PTHR46889:SF4">
    <property type="entry name" value="TRANSPOSASE INSO FOR INSERTION SEQUENCE ELEMENT IS911B-RELATED"/>
    <property type="match status" value="1"/>
</dbReference>
<organism evidence="3 4">
    <name type="scientific">Streptomyces gibsoniae</name>
    <dbReference type="NCBI Taxonomy" id="3075529"/>
    <lineage>
        <taxon>Bacteria</taxon>
        <taxon>Bacillati</taxon>
        <taxon>Actinomycetota</taxon>
        <taxon>Actinomycetes</taxon>
        <taxon>Kitasatosporales</taxon>
        <taxon>Streptomycetaceae</taxon>
        <taxon>Streptomyces</taxon>
    </lineage>
</organism>
<reference evidence="4" key="1">
    <citation type="submission" date="2023-07" db="EMBL/GenBank/DDBJ databases">
        <title>30 novel species of actinomycetes from the DSMZ collection.</title>
        <authorList>
            <person name="Nouioui I."/>
        </authorList>
    </citation>
    <scope>NUCLEOTIDE SEQUENCE [LARGE SCALE GENOMIC DNA]</scope>
    <source>
        <strain evidence="4">DSM 41699</strain>
    </source>
</reference>
<dbReference type="NCBIfam" id="NF033516">
    <property type="entry name" value="transpos_IS3"/>
    <property type="match status" value="1"/>
</dbReference>
<dbReference type="SUPFAM" id="SSF53098">
    <property type="entry name" value="Ribonuclease H-like"/>
    <property type="match status" value="1"/>
</dbReference>
<keyword evidence="4" id="KW-1185">Reference proteome</keyword>
<evidence type="ECO:0000256" key="1">
    <source>
        <dbReference type="SAM" id="MobiDB-lite"/>
    </source>
</evidence>
<dbReference type="EMBL" id="JAVREY010000154">
    <property type="protein sequence ID" value="MDT0470024.1"/>
    <property type="molecule type" value="Genomic_DNA"/>
</dbReference>
<name>A0ABU2U9X5_9ACTN</name>